<dbReference type="PANTHER" id="PTHR43428:SF1">
    <property type="entry name" value="ARSENATE REDUCTASE"/>
    <property type="match status" value="1"/>
</dbReference>
<dbReference type="PANTHER" id="PTHR43428">
    <property type="entry name" value="ARSENATE REDUCTASE"/>
    <property type="match status" value="1"/>
</dbReference>
<organism evidence="3 4">
    <name type="scientific">Blastococcus mobilis</name>
    <dbReference type="NCBI Taxonomy" id="1938746"/>
    <lineage>
        <taxon>Bacteria</taxon>
        <taxon>Bacillati</taxon>
        <taxon>Actinomycetota</taxon>
        <taxon>Actinomycetes</taxon>
        <taxon>Geodermatophilales</taxon>
        <taxon>Geodermatophilaceae</taxon>
        <taxon>Blastococcus</taxon>
    </lineage>
</organism>
<dbReference type="OrthoDB" id="9799372at2"/>
<sequence length="218" mass="23376">MSDERAVPGLLMPEASLHRLADELSARFTGVFARETIDRYVFESYTALARTARVTTHLPVLAGRFATERLTALARSKGVLAGDVPEVLFVCVQNAGRSQMAAGLLQHRAGGRVHVRLAGSQPAPSVDDAVVAAMSEIGLDLSAEFPKPLTDDVVRAADVVVTMGCGDACPVYPGTRYLDWQVRDPAGLSVGEVRAIRDDLDARVRWLLAELHPAGTTT</sequence>
<evidence type="ECO:0000256" key="1">
    <source>
        <dbReference type="ARBA" id="ARBA00022849"/>
    </source>
</evidence>
<dbReference type="Pfam" id="PF01451">
    <property type="entry name" value="LMWPc"/>
    <property type="match status" value="1"/>
</dbReference>
<dbReference type="NCBIfam" id="NF046112">
    <property type="entry name" value="MSMEG_6209_Nter"/>
    <property type="match status" value="1"/>
</dbReference>
<dbReference type="Gene3D" id="1.10.8.1060">
    <property type="entry name" value="Corynebacterium glutamicum thioredoxin-dependent arsenate reductase, N-terminal domain"/>
    <property type="match status" value="1"/>
</dbReference>
<evidence type="ECO:0000313" key="3">
    <source>
        <dbReference type="EMBL" id="SNR54960.1"/>
    </source>
</evidence>
<dbReference type="InterPro" id="IPR036196">
    <property type="entry name" value="Ptyr_pPase_sf"/>
</dbReference>
<dbReference type="Gene3D" id="3.40.50.2300">
    <property type="match status" value="1"/>
</dbReference>
<gene>
    <name evidence="3" type="ORF">SAMN06272737_11233</name>
</gene>
<dbReference type="Pfam" id="PF21234">
    <property type="entry name" value="Phosphatase-like_N"/>
    <property type="match status" value="1"/>
</dbReference>
<dbReference type="Proteomes" id="UP000198403">
    <property type="component" value="Unassembled WGS sequence"/>
</dbReference>
<keyword evidence="1" id="KW-0059">Arsenical resistance</keyword>
<protein>
    <submittedName>
        <fullName evidence="3">Protein-tyrosine-phosphatase</fullName>
    </submittedName>
</protein>
<dbReference type="AlphaFoldDB" id="A0A238X8C7"/>
<dbReference type="RefSeq" id="WP_089336845.1">
    <property type="nucleotide sequence ID" value="NZ_FZNO01000012.1"/>
</dbReference>
<keyword evidence="4" id="KW-1185">Reference proteome</keyword>
<dbReference type="SMART" id="SM00226">
    <property type="entry name" value="LMWPc"/>
    <property type="match status" value="1"/>
</dbReference>
<dbReference type="EMBL" id="FZNO01000012">
    <property type="protein sequence ID" value="SNR54960.1"/>
    <property type="molecule type" value="Genomic_DNA"/>
</dbReference>
<evidence type="ECO:0000259" key="2">
    <source>
        <dbReference type="SMART" id="SM00226"/>
    </source>
</evidence>
<dbReference type="GO" id="GO:0046685">
    <property type="term" value="P:response to arsenic-containing substance"/>
    <property type="evidence" value="ECO:0007669"/>
    <property type="project" value="UniProtKB-KW"/>
</dbReference>
<feature type="domain" description="Phosphotyrosine protein phosphatase I" evidence="2">
    <location>
        <begin position="85"/>
        <end position="210"/>
    </location>
</feature>
<evidence type="ECO:0000313" key="4">
    <source>
        <dbReference type="Proteomes" id="UP000198403"/>
    </source>
</evidence>
<name>A0A238X8C7_9ACTN</name>
<proteinExistence type="predicted"/>
<dbReference type="InterPro" id="IPR048716">
    <property type="entry name" value="Phosphatase-like_N"/>
</dbReference>
<accession>A0A238X8C7</accession>
<dbReference type="SUPFAM" id="SSF52788">
    <property type="entry name" value="Phosphotyrosine protein phosphatases I"/>
    <property type="match status" value="1"/>
</dbReference>
<dbReference type="InterPro" id="IPR023485">
    <property type="entry name" value="Ptyr_pPase"/>
</dbReference>
<reference evidence="3 4" key="1">
    <citation type="submission" date="2017-06" db="EMBL/GenBank/DDBJ databases">
        <authorList>
            <person name="Kim H.J."/>
            <person name="Triplett B.A."/>
        </authorList>
    </citation>
    <scope>NUCLEOTIDE SEQUENCE [LARGE SCALE GENOMIC DNA]</scope>
    <source>
        <strain evidence="3 4">DSM 44272</strain>
    </source>
</reference>